<dbReference type="STRING" id="396014.BF93_04910"/>
<dbReference type="Pfam" id="PF09348">
    <property type="entry name" value="DUF1990"/>
    <property type="match status" value="1"/>
</dbReference>
<dbReference type="Proteomes" id="UP000023067">
    <property type="component" value="Unassembled WGS sequence"/>
</dbReference>
<dbReference type="eggNOG" id="COG4762">
    <property type="taxonomic scope" value="Bacteria"/>
</dbReference>
<name>Z9JP40_9MICO</name>
<reference evidence="2 3" key="1">
    <citation type="submission" date="2014-02" db="EMBL/GenBank/DDBJ databases">
        <title>Genome sequence of Brachybacterium phenoliresistens strain W13A50.</title>
        <authorList>
            <person name="Wang X."/>
        </authorList>
    </citation>
    <scope>NUCLEOTIDE SEQUENCE [LARGE SCALE GENOMIC DNA]</scope>
    <source>
        <strain evidence="2 3">W13A50</strain>
    </source>
</reference>
<gene>
    <name evidence="2" type="ORF">BF93_04910</name>
</gene>
<feature type="domain" description="DUF1990" evidence="1">
    <location>
        <begin position="8"/>
        <end position="172"/>
    </location>
</feature>
<evidence type="ECO:0000313" key="2">
    <source>
        <dbReference type="EMBL" id="EWS80185.1"/>
    </source>
</evidence>
<dbReference type="InterPro" id="IPR014457">
    <property type="entry name" value="UCP010260"/>
</dbReference>
<dbReference type="PIRSF" id="PIRSF010260">
    <property type="entry name" value="UCP010260"/>
    <property type="match status" value="1"/>
</dbReference>
<evidence type="ECO:0000313" key="3">
    <source>
        <dbReference type="Proteomes" id="UP000023067"/>
    </source>
</evidence>
<dbReference type="InterPro" id="IPR018960">
    <property type="entry name" value="DUF1990"/>
</dbReference>
<accession>Z9JP40</accession>
<dbReference type="EMBL" id="JDYK01000018">
    <property type="protein sequence ID" value="EWS80185.1"/>
    <property type="molecule type" value="Genomic_DNA"/>
</dbReference>
<keyword evidence="3" id="KW-1185">Reference proteome</keyword>
<evidence type="ECO:0000259" key="1">
    <source>
        <dbReference type="Pfam" id="PF09348"/>
    </source>
</evidence>
<dbReference type="PANTHER" id="PTHR34202:SF1">
    <property type="entry name" value="UPF0548 PROTEIN"/>
    <property type="match status" value="1"/>
</dbReference>
<dbReference type="HOGENOM" id="CLU_080841_1_0_11"/>
<dbReference type="OrthoDB" id="120660at2"/>
<proteinExistence type="predicted"/>
<protein>
    <recommendedName>
        <fullName evidence="1">DUF1990 domain-containing protein</fullName>
    </recommendedName>
</protein>
<sequence>MHTGDTFTYAEVGATRRADLRSRPPRGYRAVERRVRIGRGEAAWRAAAQETLRWGIQRRSGIEVAAPHEGPLAAGDVVLMRVPLWPRDVPCRVVYTVDEEGGAGEPAVRGFAYGTLPGHPERGEEVFLVEHDPDGSVWLRIRAFSRPAGWIFRAAYPAVLLMQRLYTQRYLRSLSGRR</sequence>
<dbReference type="PATRIC" id="fig|396014.3.peg.3014"/>
<dbReference type="RefSeq" id="WP_038373774.1">
    <property type="nucleotide sequence ID" value="NZ_KK070001.1"/>
</dbReference>
<dbReference type="PANTHER" id="PTHR34202">
    <property type="entry name" value="UPF0548 PROTEIN"/>
    <property type="match status" value="1"/>
</dbReference>
<dbReference type="AlphaFoldDB" id="Z9JP40"/>
<organism evidence="2 3">
    <name type="scientific">Brachybacterium phenoliresistens</name>
    <dbReference type="NCBI Taxonomy" id="396014"/>
    <lineage>
        <taxon>Bacteria</taxon>
        <taxon>Bacillati</taxon>
        <taxon>Actinomycetota</taxon>
        <taxon>Actinomycetes</taxon>
        <taxon>Micrococcales</taxon>
        <taxon>Dermabacteraceae</taxon>
        <taxon>Brachybacterium</taxon>
    </lineage>
</organism>
<comment type="caution">
    <text evidence="2">The sequence shown here is derived from an EMBL/GenBank/DDBJ whole genome shotgun (WGS) entry which is preliminary data.</text>
</comment>